<evidence type="ECO:0000313" key="3">
    <source>
        <dbReference type="Proteomes" id="UP000249913"/>
    </source>
</evidence>
<keyword evidence="2" id="KW-0670">Pyruvate</keyword>
<dbReference type="EC" id="4.1.1.70" evidence="2"/>
<dbReference type="InterPro" id="IPR000089">
    <property type="entry name" value="Biotin_lipoyl"/>
</dbReference>
<reference evidence="2 3" key="1">
    <citation type="submission" date="2018-06" db="EMBL/GenBank/DDBJ databases">
        <authorList>
            <consortium name="Pathogen Informatics"/>
            <person name="Doyle S."/>
        </authorList>
    </citation>
    <scope>NUCLEOTIDE SEQUENCE [LARGE SCALE GENOMIC DNA]</scope>
    <source>
        <strain evidence="2 3">NCTC7878</strain>
    </source>
</reference>
<dbReference type="InterPro" id="IPR050709">
    <property type="entry name" value="Biotin_Carboxyl_Carrier/Decarb"/>
</dbReference>
<dbReference type="Pfam" id="PF00364">
    <property type="entry name" value="Biotin_lipoyl"/>
    <property type="match status" value="1"/>
</dbReference>
<dbReference type="InterPro" id="IPR011053">
    <property type="entry name" value="Single_hybrid_motif"/>
</dbReference>
<evidence type="ECO:0000313" key="2">
    <source>
        <dbReference type="EMBL" id="SPZ98655.1"/>
    </source>
</evidence>
<dbReference type="PANTHER" id="PTHR45266:SF3">
    <property type="entry name" value="OXALOACETATE DECARBOXYLASE ALPHA CHAIN"/>
    <property type="match status" value="1"/>
</dbReference>
<organism evidence="2 3">
    <name type="scientific">Staphylococcus aureus</name>
    <dbReference type="NCBI Taxonomy" id="1280"/>
    <lineage>
        <taxon>Bacteria</taxon>
        <taxon>Bacillati</taxon>
        <taxon>Bacillota</taxon>
        <taxon>Bacilli</taxon>
        <taxon>Bacillales</taxon>
        <taxon>Staphylococcaceae</taxon>
        <taxon>Staphylococcus</taxon>
    </lineage>
</organism>
<dbReference type="PROSITE" id="PS50968">
    <property type="entry name" value="BIOTINYL_LIPOYL"/>
    <property type="match status" value="1"/>
</dbReference>
<accession>A0A2X2KEA2</accession>
<name>A0A2X2KEA2_STAAU</name>
<dbReference type="Gene3D" id="2.40.50.100">
    <property type="match status" value="1"/>
</dbReference>
<dbReference type="EMBL" id="UAUX01000008">
    <property type="protein sequence ID" value="SPZ98655.1"/>
    <property type="molecule type" value="Genomic_DNA"/>
</dbReference>
<proteinExistence type="predicted"/>
<dbReference type="AlphaFoldDB" id="A0A2X2KEA2"/>
<sequence length="67" mass="7102">MPGSVTEVKVSVGETVKANQPLLITEAMKMETTIQAPFDGVIKQVTVNNGDTIATGDLLIEIEKATD</sequence>
<dbReference type="GO" id="GO:0016829">
    <property type="term" value="F:lyase activity"/>
    <property type="evidence" value="ECO:0007669"/>
    <property type="project" value="UniProtKB-KW"/>
</dbReference>
<dbReference type="CDD" id="cd06850">
    <property type="entry name" value="biotinyl_domain"/>
    <property type="match status" value="1"/>
</dbReference>
<dbReference type="FunFam" id="2.40.50.100:FF:000003">
    <property type="entry name" value="Acetyl-CoA carboxylase biotin carboxyl carrier protein"/>
    <property type="match status" value="1"/>
</dbReference>
<keyword evidence="1" id="KW-0092">Biotin</keyword>
<dbReference type="GO" id="GO:0004736">
    <property type="term" value="F:pyruvate carboxylase activity"/>
    <property type="evidence" value="ECO:0007669"/>
    <property type="project" value="UniProtKB-EC"/>
</dbReference>
<dbReference type="Proteomes" id="UP000249913">
    <property type="component" value="Unassembled WGS sequence"/>
</dbReference>
<evidence type="ECO:0000256" key="1">
    <source>
        <dbReference type="ARBA" id="ARBA00023267"/>
    </source>
</evidence>
<protein>
    <submittedName>
        <fullName evidence="2">Pyruvate carboxylase</fullName>
        <ecNumber evidence="2">4.1.1.70</ecNumber>
        <ecNumber evidence="2">6.4.1.1</ecNumber>
    </submittedName>
</protein>
<dbReference type="EC" id="6.4.1.1" evidence="2"/>
<keyword evidence="2" id="KW-0436">Ligase</keyword>
<dbReference type="SUPFAM" id="SSF51230">
    <property type="entry name" value="Single hybrid motif"/>
    <property type="match status" value="1"/>
</dbReference>
<keyword evidence="2" id="KW-0456">Lyase</keyword>
<gene>
    <name evidence="2" type="primary">gcdC</name>
    <name evidence="2" type="ORF">NCTC7878_02054</name>
</gene>
<dbReference type="PANTHER" id="PTHR45266">
    <property type="entry name" value="OXALOACETATE DECARBOXYLASE ALPHA CHAIN"/>
    <property type="match status" value="1"/>
</dbReference>